<dbReference type="Gene3D" id="3.30.160.660">
    <property type="match status" value="1"/>
</dbReference>
<dbReference type="Proteomes" id="UP001501000">
    <property type="component" value="Unassembled WGS sequence"/>
</dbReference>
<sequence length="495" mass="53460">MTADTTTPYTVTDTAEAPYAPDTAVTVTDPATGAHTGPGRDRRHPPIPESLLRIGQLASPYGLVNRVTRLPVAEGEPDFPIFTASLGNPGEVLREQTGWEHNPSSGNFDGAGGDLDPERAAHLAVAESLERYSSCARDPEQIIWATAAELGEDAVTSDRWPRCSPAELADPRSGLVATDPGGPMRWVRGWSFTRNRPVYVPAVQVWLKNPVESMAERFVHPVSTGCAAHSDPAAAVVNGILEIVERDAIALTWLQRLRLPRLEFDPAELAPEFRAFVERGSSPHLRTQLYDATTDLGIPVIYGVQLADDDRVIAQLVAATAELDPGKGIAKLYREASSLRIALRHMAKAAEKDAATASGTPVAEEDIVSVVDGALLSGPLSQRHRFDFLLEGDRPVHGLRDLPRAPSEEPLPALAWLLARLHARGCEVIGVDLTTDEAAQVGATVVRMLIPELMPLSFVHRARYLAHPRLYAAPAAMGHPVRGEADINPHPQPFA</sequence>
<gene>
    <name evidence="3" type="ORF">GCM10022244_57060</name>
</gene>
<dbReference type="EMBL" id="BAABAJ010000032">
    <property type="protein sequence ID" value="GAA3941661.1"/>
    <property type="molecule type" value="Genomic_DNA"/>
</dbReference>
<dbReference type="PANTHER" id="PTHR37809:SF1">
    <property type="entry name" value="RIBOSOMAL PROTEIN S12 METHYLTHIOTRANSFERASE ACCESSORY FACTOR YCAO"/>
    <property type="match status" value="1"/>
</dbReference>
<proteinExistence type="predicted"/>
<evidence type="ECO:0000313" key="4">
    <source>
        <dbReference type="Proteomes" id="UP001501000"/>
    </source>
</evidence>
<accession>A0ABP7ND31</accession>
<evidence type="ECO:0000259" key="2">
    <source>
        <dbReference type="PROSITE" id="PS51664"/>
    </source>
</evidence>
<dbReference type="Gene3D" id="3.30.1330.230">
    <property type="match status" value="1"/>
</dbReference>
<dbReference type="InterPro" id="IPR003776">
    <property type="entry name" value="YcaO-like_dom"/>
</dbReference>
<dbReference type="Pfam" id="PF02624">
    <property type="entry name" value="YcaO"/>
    <property type="match status" value="1"/>
</dbReference>
<comment type="caution">
    <text evidence="3">The sequence shown here is derived from an EMBL/GenBank/DDBJ whole genome shotgun (WGS) entry which is preliminary data.</text>
</comment>
<keyword evidence="4" id="KW-1185">Reference proteome</keyword>
<evidence type="ECO:0000256" key="1">
    <source>
        <dbReference type="SAM" id="MobiDB-lite"/>
    </source>
</evidence>
<dbReference type="InterPro" id="IPR027624">
    <property type="entry name" value="TOMM_cyclo_SagD"/>
</dbReference>
<dbReference type="Gene3D" id="3.30.40.250">
    <property type="match status" value="1"/>
</dbReference>
<name>A0ABP7ND31_9ACTN</name>
<dbReference type="PANTHER" id="PTHR37809">
    <property type="entry name" value="RIBOSOMAL PROTEIN S12 METHYLTHIOTRANSFERASE ACCESSORY FACTOR YCAO"/>
    <property type="match status" value="1"/>
</dbReference>
<evidence type="ECO:0000313" key="3">
    <source>
        <dbReference type="EMBL" id="GAA3941661.1"/>
    </source>
</evidence>
<reference evidence="4" key="1">
    <citation type="journal article" date="2019" name="Int. J. Syst. Evol. Microbiol.">
        <title>The Global Catalogue of Microorganisms (GCM) 10K type strain sequencing project: providing services to taxonomists for standard genome sequencing and annotation.</title>
        <authorList>
            <consortium name="The Broad Institute Genomics Platform"/>
            <consortium name="The Broad Institute Genome Sequencing Center for Infectious Disease"/>
            <person name="Wu L."/>
            <person name="Ma J."/>
        </authorList>
    </citation>
    <scope>NUCLEOTIDE SEQUENCE [LARGE SCALE GENOMIC DNA]</scope>
    <source>
        <strain evidence="4">JCM 16956</strain>
    </source>
</reference>
<organism evidence="3 4">
    <name type="scientific">Streptomyces gulbargensis</name>
    <dbReference type="NCBI Taxonomy" id="364901"/>
    <lineage>
        <taxon>Bacteria</taxon>
        <taxon>Bacillati</taxon>
        <taxon>Actinomycetota</taxon>
        <taxon>Actinomycetes</taxon>
        <taxon>Kitasatosporales</taxon>
        <taxon>Streptomycetaceae</taxon>
        <taxon>Streptomyces</taxon>
    </lineage>
</organism>
<dbReference type="NCBIfam" id="TIGR03604">
    <property type="entry name" value="TOMM_cyclo_SagD"/>
    <property type="match status" value="1"/>
</dbReference>
<feature type="domain" description="YcaO" evidence="2">
    <location>
        <begin position="112"/>
        <end position="495"/>
    </location>
</feature>
<feature type="compositionally biased region" description="Low complexity" evidence="1">
    <location>
        <begin position="1"/>
        <end position="15"/>
    </location>
</feature>
<dbReference type="PROSITE" id="PS51664">
    <property type="entry name" value="YCAO"/>
    <property type="match status" value="1"/>
</dbReference>
<protein>
    <submittedName>
        <fullName evidence="3">YcaO-like family protein</fullName>
    </submittedName>
</protein>
<feature type="region of interest" description="Disordered" evidence="1">
    <location>
        <begin position="1"/>
        <end position="45"/>
    </location>
</feature>